<dbReference type="GO" id="GO:0015666">
    <property type="term" value="F:restriction endodeoxyribonuclease activity"/>
    <property type="evidence" value="ECO:0007669"/>
    <property type="project" value="TreeGrafter"/>
</dbReference>
<dbReference type="PANTHER" id="PTHR30015:SF6">
    <property type="entry name" value="SLL1429 PROTEIN"/>
    <property type="match status" value="1"/>
</dbReference>
<protein>
    <submittedName>
        <fullName evidence="3">Restriction endonuclease</fullName>
    </submittedName>
</protein>
<feature type="transmembrane region" description="Helical" evidence="1">
    <location>
        <begin position="12"/>
        <end position="29"/>
    </location>
</feature>
<feature type="domain" description="Restriction endonuclease type IV Mrr" evidence="2">
    <location>
        <begin position="71"/>
        <end position="179"/>
    </location>
</feature>
<evidence type="ECO:0000313" key="3">
    <source>
        <dbReference type="EMBL" id="MCM3714171.1"/>
    </source>
</evidence>
<dbReference type="InterPro" id="IPR011335">
    <property type="entry name" value="Restrct_endonuc-II-like"/>
</dbReference>
<sequence>MVGYSSRKKKAALLPVVLFIMTFLLVQLFHLDYTIFGLTLSALLTFLGLRHIAKNGARIKLLDPSGSLLDIDEMTEQEFQQFLVPLFQSQGYSVTRPKKNEKRTADLILRKRGVKAVVHAKRQNGPLDKQAVLEVMSLKQKYKATRLVIVTNRSFSLAAIKLARANKINLIDRTSLEAMYDAYIGQKQNHRFIQRVRTLFFREEPGQ</sequence>
<accession>A0A9X2INV2</accession>
<dbReference type="SUPFAM" id="SSF52980">
    <property type="entry name" value="Restriction endonuclease-like"/>
    <property type="match status" value="1"/>
</dbReference>
<comment type="caution">
    <text evidence="3">The sequence shown here is derived from an EMBL/GenBank/DDBJ whole genome shotgun (WGS) entry which is preliminary data.</text>
</comment>
<dbReference type="InterPro" id="IPR007560">
    <property type="entry name" value="Restrct_endonuc_IV_Mrr"/>
</dbReference>
<dbReference type="InterPro" id="IPR011856">
    <property type="entry name" value="tRNA_endonuc-like_dom_sf"/>
</dbReference>
<dbReference type="Pfam" id="PF04471">
    <property type="entry name" value="Mrr_cat"/>
    <property type="match status" value="1"/>
</dbReference>
<proteinExistence type="predicted"/>
<dbReference type="Proteomes" id="UP001139179">
    <property type="component" value="Unassembled WGS sequence"/>
</dbReference>
<dbReference type="PANTHER" id="PTHR30015">
    <property type="entry name" value="MRR RESTRICTION SYSTEM PROTEIN"/>
    <property type="match status" value="1"/>
</dbReference>
<dbReference type="InterPro" id="IPR052906">
    <property type="entry name" value="Type_IV_Methyl-Rstrct_Enzyme"/>
</dbReference>
<dbReference type="GO" id="GO:0009307">
    <property type="term" value="P:DNA restriction-modification system"/>
    <property type="evidence" value="ECO:0007669"/>
    <property type="project" value="InterPro"/>
</dbReference>
<keyword evidence="1" id="KW-1133">Transmembrane helix</keyword>
<dbReference type="Gene3D" id="3.40.1350.10">
    <property type="match status" value="1"/>
</dbReference>
<keyword evidence="3" id="KW-0540">Nuclease</keyword>
<reference evidence="3" key="1">
    <citation type="submission" date="2022-05" db="EMBL/GenBank/DDBJ databases">
        <title>Comparative Genomics of Spacecraft Associated Microbes.</title>
        <authorList>
            <person name="Tran M.T."/>
            <person name="Wright A."/>
            <person name="Seuylemezian A."/>
            <person name="Eisen J."/>
            <person name="Coil D."/>
        </authorList>
    </citation>
    <scope>NUCLEOTIDE SEQUENCE</scope>
    <source>
        <strain evidence="3">214.1.1</strain>
    </source>
</reference>
<keyword evidence="1" id="KW-0812">Transmembrane</keyword>
<gene>
    <name evidence="3" type="ORF">M3202_08740</name>
</gene>
<evidence type="ECO:0000256" key="1">
    <source>
        <dbReference type="SAM" id="Phobius"/>
    </source>
</evidence>
<dbReference type="AlphaFoldDB" id="A0A9X2INV2"/>
<dbReference type="RefSeq" id="WP_251222955.1">
    <property type="nucleotide sequence ID" value="NZ_JAMBOL010000005.1"/>
</dbReference>
<dbReference type="EMBL" id="JAMBOL010000005">
    <property type="protein sequence ID" value="MCM3714171.1"/>
    <property type="molecule type" value="Genomic_DNA"/>
</dbReference>
<evidence type="ECO:0000259" key="2">
    <source>
        <dbReference type="Pfam" id="PF04471"/>
    </source>
</evidence>
<keyword evidence="1" id="KW-0472">Membrane</keyword>
<keyword evidence="3" id="KW-0255">Endonuclease</keyword>
<feature type="transmembrane region" description="Helical" evidence="1">
    <location>
        <begin position="35"/>
        <end position="53"/>
    </location>
</feature>
<evidence type="ECO:0000313" key="4">
    <source>
        <dbReference type="Proteomes" id="UP001139179"/>
    </source>
</evidence>
<dbReference type="GO" id="GO:0003677">
    <property type="term" value="F:DNA binding"/>
    <property type="evidence" value="ECO:0007669"/>
    <property type="project" value="InterPro"/>
</dbReference>
<name>A0A9X2INV2_9BACI</name>
<organism evidence="3 4">
    <name type="scientific">Halalkalibacter oceani</name>
    <dbReference type="NCBI Taxonomy" id="1653776"/>
    <lineage>
        <taxon>Bacteria</taxon>
        <taxon>Bacillati</taxon>
        <taxon>Bacillota</taxon>
        <taxon>Bacilli</taxon>
        <taxon>Bacillales</taxon>
        <taxon>Bacillaceae</taxon>
        <taxon>Halalkalibacter</taxon>
    </lineage>
</organism>
<keyword evidence="3" id="KW-0378">Hydrolase</keyword>
<keyword evidence="4" id="KW-1185">Reference proteome</keyword>